<dbReference type="GO" id="GO:0003677">
    <property type="term" value="F:DNA binding"/>
    <property type="evidence" value="ECO:0007669"/>
    <property type="project" value="InterPro"/>
</dbReference>
<dbReference type="InterPro" id="IPR036388">
    <property type="entry name" value="WH-like_DNA-bd_sf"/>
</dbReference>
<evidence type="ECO:0000259" key="5">
    <source>
        <dbReference type="Pfam" id="PF04542"/>
    </source>
</evidence>
<dbReference type="Proteomes" id="UP000192610">
    <property type="component" value="Unassembled WGS sequence"/>
</dbReference>
<feature type="domain" description="RNA polymerase sigma factor 70 region 4 type 2" evidence="6">
    <location>
        <begin position="137"/>
        <end position="181"/>
    </location>
</feature>
<dbReference type="InterPro" id="IPR013325">
    <property type="entry name" value="RNA_pol_sigma_r2"/>
</dbReference>
<dbReference type="Pfam" id="PF04542">
    <property type="entry name" value="Sigma70_r2"/>
    <property type="match status" value="1"/>
</dbReference>
<evidence type="ECO:0000256" key="2">
    <source>
        <dbReference type="ARBA" id="ARBA00023015"/>
    </source>
</evidence>
<dbReference type="PANTHER" id="PTHR43133:SF46">
    <property type="entry name" value="RNA POLYMERASE SIGMA-70 FACTOR ECF SUBFAMILY"/>
    <property type="match status" value="1"/>
</dbReference>
<dbReference type="Gene3D" id="1.10.1740.10">
    <property type="match status" value="1"/>
</dbReference>
<evidence type="ECO:0000313" key="8">
    <source>
        <dbReference type="Proteomes" id="UP000192610"/>
    </source>
</evidence>
<dbReference type="RefSeq" id="WP_081200599.1">
    <property type="nucleotide sequence ID" value="NZ_FOCZ01000004.1"/>
</dbReference>
<evidence type="ECO:0000256" key="4">
    <source>
        <dbReference type="ARBA" id="ARBA00023163"/>
    </source>
</evidence>
<comment type="similarity">
    <text evidence="1">Belongs to the sigma-70 factor family. ECF subfamily.</text>
</comment>
<proteinExistence type="inferred from homology"/>
<dbReference type="Gene3D" id="1.10.10.10">
    <property type="entry name" value="Winged helix-like DNA-binding domain superfamily/Winged helix DNA-binding domain"/>
    <property type="match status" value="1"/>
</dbReference>
<dbReference type="InterPro" id="IPR013249">
    <property type="entry name" value="RNA_pol_sigma70_r4_t2"/>
</dbReference>
<dbReference type="SUPFAM" id="SSF88659">
    <property type="entry name" value="Sigma3 and sigma4 domains of RNA polymerase sigma factors"/>
    <property type="match status" value="1"/>
</dbReference>
<organism evidence="7 8">
    <name type="scientific">Niastella yeongjuensis</name>
    <dbReference type="NCBI Taxonomy" id="354355"/>
    <lineage>
        <taxon>Bacteria</taxon>
        <taxon>Pseudomonadati</taxon>
        <taxon>Bacteroidota</taxon>
        <taxon>Chitinophagia</taxon>
        <taxon>Chitinophagales</taxon>
        <taxon>Chitinophagaceae</taxon>
        <taxon>Niastella</taxon>
    </lineage>
</organism>
<protein>
    <recommendedName>
        <fullName evidence="9">HTH luxR-type domain-containing protein</fullName>
    </recommendedName>
</protein>
<dbReference type="NCBIfam" id="TIGR02937">
    <property type="entry name" value="sigma70-ECF"/>
    <property type="match status" value="1"/>
</dbReference>
<keyword evidence="2" id="KW-0805">Transcription regulation</keyword>
<dbReference type="InterPro" id="IPR007627">
    <property type="entry name" value="RNA_pol_sigma70_r2"/>
</dbReference>
<keyword evidence="4" id="KW-0804">Transcription</keyword>
<evidence type="ECO:0008006" key="9">
    <source>
        <dbReference type="Google" id="ProtNLM"/>
    </source>
</evidence>
<dbReference type="GO" id="GO:0006352">
    <property type="term" value="P:DNA-templated transcription initiation"/>
    <property type="evidence" value="ECO:0007669"/>
    <property type="project" value="InterPro"/>
</dbReference>
<dbReference type="Pfam" id="PF08281">
    <property type="entry name" value="Sigma70_r4_2"/>
    <property type="match status" value="1"/>
</dbReference>
<dbReference type="GO" id="GO:0016987">
    <property type="term" value="F:sigma factor activity"/>
    <property type="evidence" value="ECO:0007669"/>
    <property type="project" value="UniProtKB-KW"/>
</dbReference>
<keyword evidence="8" id="KW-1185">Reference proteome</keyword>
<evidence type="ECO:0000256" key="1">
    <source>
        <dbReference type="ARBA" id="ARBA00010641"/>
    </source>
</evidence>
<dbReference type="InterPro" id="IPR014284">
    <property type="entry name" value="RNA_pol_sigma-70_dom"/>
</dbReference>
<evidence type="ECO:0000256" key="3">
    <source>
        <dbReference type="ARBA" id="ARBA00023082"/>
    </source>
</evidence>
<dbReference type="InterPro" id="IPR039425">
    <property type="entry name" value="RNA_pol_sigma-70-like"/>
</dbReference>
<sequence>MLNEAPMDNDSLLIQQFKEGNEEAFNKIYYQFSHSLYYFAETLIKNREQSQEIVNDSFIKLHTRCSHFDTIPNIKAFLNLTVRNACFDWLKGKKVENKRFGRKVEIFDDIHAYDTYESELASIQSETIDRIFEEAKALPPVCRKIFRMHYIDGKKLTAIAKELGLKKGTIRTQLNVAVRKLKGSHKLLTLMLFSKLILFFL</sequence>
<dbReference type="SUPFAM" id="SSF88946">
    <property type="entry name" value="Sigma2 domain of RNA polymerase sigma factors"/>
    <property type="match status" value="1"/>
</dbReference>
<dbReference type="STRING" id="354355.SAMN05660816_02394"/>
<evidence type="ECO:0000259" key="6">
    <source>
        <dbReference type="Pfam" id="PF08281"/>
    </source>
</evidence>
<dbReference type="OrthoDB" id="656273at2"/>
<dbReference type="EMBL" id="LVXG01000018">
    <property type="protein sequence ID" value="OQP48061.1"/>
    <property type="molecule type" value="Genomic_DNA"/>
</dbReference>
<gene>
    <name evidence="7" type="ORF">A4H97_29965</name>
</gene>
<comment type="caution">
    <text evidence="7">The sequence shown here is derived from an EMBL/GenBank/DDBJ whole genome shotgun (WGS) entry which is preliminary data.</text>
</comment>
<reference evidence="8" key="1">
    <citation type="submission" date="2016-04" db="EMBL/GenBank/DDBJ databases">
        <authorList>
            <person name="Chen L."/>
            <person name="Zhuang W."/>
            <person name="Wang G."/>
        </authorList>
    </citation>
    <scope>NUCLEOTIDE SEQUENCE [LARGE SCALE GENOMIC DNA]</scope>
    <source>
        <strain evidence="8">17621</strain>
    </source>
</reference>
<evidence type="ECO:0000313" key="7">
    <source>
        <dbReference type="EMBL" id="OQP48061.1"/>
    </source>
</evidence>
<dbReference type="InterPro" id="IPR013324">
    <property type="entry name" value="RNA_pol_sigma_r3/r4-like"/>
</dbReference>
<name>A0A1V9EPP9_9BACT</name>
<dbReference type="PANTHER" id="PTHR43133">
    <property type="entry name" value="RNA POLYMERASE ECF-TYPE SIGMA FACTO"/>
    <property type="match status" value="1"/>
</dbReference>
<accession>A0A1V9EPP9</accession>
<dbReference type="AlphaFoldDB" id="A0A1V9EPP9"/>
<feature type="domain" description="RNA polymerase sigma-70 region 2" evidence="5">
    <location>
        <begin position="33"/>
        <end position="93"/>
    </location>
</feature>
<keyword evidence="3" id="KW-0731">Sigma factor</keyword>